<organism evidence="1 2">
    <name type="scientific">Brachionus plicatilis</name>
    <name type="common">Marine rotifer</name>
    <name type="synonym">Brachionus muelleri</name>
    <dbReference type="NCBI Taxonomy" id="10195"/>
    <lineage>
        <taxon>Eukaryota</taxon>
        <taxon>Metazoa</taxon>
        <taxon>Spiralia</taxon>
        <taxon>Gnathifera</taxon>
        <taxon>Rotifera</taxon>
        <taxon>Eurotatoria</taxon>
        <taxon>Monogononta</taxon>
        <taxon>Pseudotrocha</taxon>
        <taxon>Ploima</taxon>
        <taxon>Brachionidae</taxon>
        <taxon>Brachionus</taxon>
    </lineage>
</organism>
<keyword evidence="2" id="KW-1185">Reference proteome</keyword>
<comment type="caution">
    <text evidence="1">The sequence shown here is derived from an EMBL/GenBank/DDBJ whole genome shotgun (WGS) entry which is preliminary data.</text>
</comment>
<evidence type="ECO:0000313" key="1">
    <source>
        <dbReference type="EMBL" id="RMZ96056.1"/>
    </source>
</evidence>
<sequence>MKCNKWRFDYIFQLNTLDLRIFVLNLSQVPENKASLFSFNICTTFRRIYWNFFELRSFSIQNFILLFTPCAYCSNEKDDINWTLKNHMFKTGKKTLNELLHGVPDLQAVFSDFTLMTGGTLSEPNCSALKDFPQLHSPNDGQKFSFN</sequence>
<dbReference type="AlphaFoldDB" id="A0A3M7PAE8"/>
<accession>A0A3M7PAE8</accession>
<dbReference type="EMBL" id="REGN01012312">
    <property type="protein sequence ID" value="RMZ96056.1"/>
    <property type="molecule type" value="Genomic_DNA"/>
</dbReference>
<protein>
    <submittedName>
        <fullName evidence="1">Uncharacterized protein</fullName>
    </submittedName>
</protein>
<evidence type="ECO:0000313" key="2">
    <source>
        <dbReference type="Proteomes" id="UP000276133"/>
    </source>
</evidence>
<reference evidence="1 2" key="1">
    <citation type="journal article" date="2018" name="Sci. Rep.">
        <title>Genomic signatures of local adaptation to the degree of environmental predictability in rotifers.</title>
        <authorList>
            <person name="Franch-Gras L."/>
            <person name="Hahn C."/>
            <person name="Garcia-Roger E.M."/>
            <person name="Carmona M.J."/>
            <person name="Serra M."/>
            <person name="Gomez A."/>
        </authorList>
    </citation>
    <scope>NUCLEOTIDE SEQUENCE [LARGE SCALE GENOMIC DNA]</scope>
    <source>
        <strain evidence="1">HYR1</strain>
    </source>
</reference>
<dbReference type="Proteomes" id="UP000276133">
    <property type="component" value="Unassembled WGS sequence"/>
</dbReference>
<proteinExistence type="predicted"/>
<name>A0A3M7PAE8_BRAPC</name>
<gene>
    <name evidence="1" type="ORF">BpHYR1_005205</name>
</gene>